<dbReference type="Gramene" id="TraesMAC6A03G03374350.1">
    <property type="protein sequence ID" value="TraesMAC6A03G03374350.1"/>
    <property type="gene ID" value="TraesMAC6A03G03374350"/>
</dbReference>
<dbReference type="Gramene" id="TraesJUL6A03G03401410.1">
    <property type="protein sequence ID" value="TraesJUL6A03G03401410.1"/>
    <property type="gene ID" value="TraesJUL6A03G03401410"/>
</dbReference>
<evidence type="ECO:0000313" key="4">
    <source>
        <dbReference type="Proteomes" id="UP000019116"/>
    </source>
</evidence>
<dbReference type="RefSeq" id="XP_044404232.1">
    <property type="nucleotide sequence ID" value="XM_044548297.1"/>
</dbReference>
<name>A0A3B6NTS4_WHEAT</name>
<reference evidence="3" key="1">
    <citation type="submission" date="2018-08" db="EMBL/GenBank/DDBJ databases">
        <authorList>
            <person name="Rossello M."/>
        </authorList>
    </citation>
    <scope>NUCLEOTIDE SEQUENCE [LARGE SCALE GENOMIC DNA]</scope>
    <source>
        <strain evidence="3">cv. Chinese Spring</strain>
    </source>
</reference>
<keyword evidence="4" id="KW-1185">Reference proteome</keyword>
<feature type="domain" description="MACPF" evidence="2">
    <location>
        <begin position="1"/>
        <end position="330"/>
    </location>
</feature>
<dbReference type="Gramene" id="TraesLDM6A03G03378210.1">
    <property type="protein sequence ID" value="TraesLDM6A03G03378210.1"/>
    <property type="gene ID" value="TraesLDM6A03G03378210"/>
</dbReference>
<dbReference type="AlphaFoldDB" id="A0A3B6NTS4"/>
<dbReference type="Proteomes" id="UP000019116">
    <property type="component" value="Chromosome 6A"/>
</dbReference>
<dbReference type="Gramene" id="TraesCS6A03G0784500.1">
    <property type="protein sequence ID" value="TraesCS6A03G0784500.1.CDS"/>
    <property type="gene ID" value="TraesCS6A03G0784500"/>
</dbReference>
<dbReference type="GO" id="GO:0009626">
    <property type="term" value="P:plant-type hypersensitive response"/>
    <property type="evidence" value="ECO:0000318"/>
    <property type="project" value="GO_Central"/>
</dbReference>
<evidence type="ECO:0000313" key="3">
    <source>
        <dbReference type="EnsemblPlants" id="TraesCS6A02G299100.2"/>
    </source>
</evidence>
<dbReference type="Gramene" id="TraesSTA6A03G03365410.1">
    <property type="protein sequence ID" value="TraesSTA6A03G03365410.1"/>
    <property type="gene ID" value="TraesSTA6A03G03365410"/>
</dbReference>
<dbReference type="Gramene" id="TraesSYM6A03G03317150.1">
    <property type="protein sequence ID" value="TraesSYM6A03G03317150.1"/>
    <property type="gene ID" value="TraesSYM6A03G03317150"/>
</dbReference>
<dbReference type="KEGG" id="taes:123128328"/>
<accession>A0A3B6NTS4</accession>
<evidence type="ECO:0000256" key="1">
    <source>
        <dbReference type="SAM" id="MobiDB-lite"/>
    </source>
</evidence>
<dbReference type="OrthoDB" id="1366754at2759"/>
<dbReference type="InterPro" id="IPR020864">
    <property type="entry name" value="MACPF"/>
</dbReference>
<dbReference type="SMART" id="SM00457">
    <property type="entry name" value="MACPF"/>
    <property type="match status" value="1"/>
</dbReference>
<dbReference type="Pfam" id="PF01823">
    <property type="entry name" value="MACPF"/>
    <property type="match status" value="1"/>
</dbReference>
<dbReference type="Gramene" id="TraesLAC6A03G03331560.1">
    <property type="protein sequence ID" value="TraesLAC6A03G03331560.1"/>
    <property type="gene ID" value="TraesLAC6A03G03331560"/>
</dbReference>
<dbReference type="PANTHER" id="PTHR33199:SF4">
    <property type="entry name" value="OS02G0736300 PROTEIN"/>
    <property type="match status" value="1"/>
</dbReference>
<protein>
    <recommendedName>
        <fullName evidence="2">MACPF domain-containing protein</fullName>
    </recommendedName>
</protein>
<dbReference type="EnsemblPlants" id="TraesCS6A02G299100.2">
    <property type="protein sequence ID" value="TraesCS6A02G299100.2"/>
    <property type="gene ID" value="TraesCS6A02G299100"/>
</dbReference>
<proteinExistence type="predicted"/>
<dbReference type="PANTHER" id="PTHR33199">
    <property type="entry name" value="MACPF DOMAIN-CONTAINING PROTEIN CAD1"/>
    <property type="match status" value="1"/>
</dbReference>
<dbReference type="Gramene" id="TraesARI6A03G03331820.1">
    <property type="protein sequence ID" value="TraesARI6A03G03331820.1"/>
    <property type="gene ID" value="TraesARI6A03G03331820"/>
</dbReference>
<sequence length="628" mass="67362">MAVATAAEKAVRCLGLGFDMTCDLRLKFCKHSGGCVVARSSRETAPAAVPGVGVVRDMPADVKCGKGDRVRFKSDALEFNKMSELFNQRSAVEGKIPSGQFNACFDLDSGSWAQDASATKCLAMDGYFISLFDLQLDRRPLALAAHVLCDVPAAWDPSAIASFIEKYGTHVVVGLSMGGQDVVCVRQAASSPLSPAEIRGHLDRLGDQLFTGACAVPPPHARSRARLARTPEAFNVFDAQVAQQRLQGITTLVSSKEGVTVIYSKRGGNTTVSSHAEWLPTVPAAPDVINAKLVPITSLLRGVAGTGFLSHAINLYLRYKPPLADLRYFLDFQHHRMWAPVLGELPLGPCSDRQGSGPALHFSLLGSKLYVSSSQVIVSNLPVTGMRLHLEGKKNNRLGIHLQHLSATPTFIAAVQARAGMAPAWRGSEAVTDDHRYYEPVQWRMFAHVCTAPVKYDPRWHHSHSDGDDGRRAAYIVTGAQLHVMARDSTTVLHLRLRYSELPGYAVVQSRWGRGPARTASGKWPSSSSFLSMPFSGSSSSSSSGGAGGQKQRGPPLVVANINSGVFAGGPPVPVGAQKLLKFVDTSQVTMGPHDSPGYWLATGARLDVDKGKISLHVKFSLLAPSPS</sequence>
<evidence type="ECO:0000259" key="2">
    <source>
        <dbReference type="PROSITE" id="PS51412"/>
    </source>
</evidence>
<dbReference type="Gramene" id="TraesPARA_EIv1.0_1963730.1">
    <property type="protein sequence ID" value="TraesPARA_EIv1.0_1963730.1.CDS"/>
    <property type="gene ID" value="TraesPARA_EIv1.0_1963730"/>
</dbReference>
<dbReference type="InterPro" id="IPR044663">
    <property type="entry name" value="CAD1/NSL1-like"/>
</dbReference>
<dbReference type="Gramene" id="TraesNOR6A03G03408390.1">
    <property type="protein sequence ID" value="TraesNOR6A03G03408390.1"/>
    <property type="gene ID" value="TraesNOR6A03G03408390"/>
</dbReference>
<feature type="region of interest" description="Disordered" evidence="1">
    <location>
        <begin position="535"/>
        <end position="555"/>
    </location>
</feature>
<dbReference type="PaxDb" id="4565-Traes_6AL_DB580C326.1"/>
<dbReference type="GO" id="GO:2000031">
    <property type="term" value="P:regulation of salicylic acid mediated signaling pathway"/>
    <property type="evidence" value="ECO:0007669"/>
    <property type="project" value="InterPro"/>
</dbReference>
<organism evidence="3">
    <name type="scientific">Triticum aestivum</name>
    <name type="common">Wheat</name>
    <dbReference type="NCBI Taxonomy" id="4565"/>
    <lineage>
        <taxon>Eukaryota</taxon>
        <taxon>Viridiplantae</taxon>
        <taxon>Streptophyta</taxon>
        <taxon>Embryophyta</taxon>
        <taxon>Tracheophyta</taxon>
        <taxon>Spermatophyta</taxon>
        <taxon>Magnoliopsida</taxon>
        <taxon>Liliopsida</taxon>
        <taxon>Poales</taxon>
        <taxon>Poaceae</taxon>
        <taxon>BOP clade</taxon>
        <taxon>Pooideae</taxon>
        <taxon>Triticodae</taxon>
        <taxon>Triticeae</taxon>
        <taxon>Triticinae</taxon>
        <taxon>Triticum</taxon>
    </lineage>
</organism>
<dbReference type="Gramene" id="TraesJAG6A03G03367610.1">
    <property type="protein sequence ID" value="TraesJAG6A03G03367610.1"/>
    <property type="gene ID" value="TraesJAG6A03G03367610"/>
</dbReference>
<feature type="compositionally biased region" description="Low complexity" evidence="1">
    <location>
        <begin position="535"/>
        <end position="544"/>
    </location>
</feature>
<dbReference type="PROSITE" id="PS51412">
    <property type="entry name" value="MACPF_2"/>
    <property type="match status" value="1"/>
</dbReference>
<dbReference type="OMA" id="QYWQASD"/>
<reference evidence="3" key="2">
    <citation type="submission" date="2018-10" db="UniProtKB">
        <authorList>
            <consortium name="EnsemblPlants"/>
        </authorList>
    </citation>
    <scope>IDENTIFICATION</scope>
</reference>
<dbReference type="Gramene" id="TraesCS6A02G299100.2">
    <property type="protein sequence ID" value="TraesCS6A02G299100.2"/>
    <property type="gene ID" value="TraesCS6A02G299100"/>
</dbReference>
<dbReference type="GeneID" id="123128328"/>
<gene>
    <name evidence="3" type="primary">LOC123128328</name>
</gene>